<reference evidence="9" key="1">
    <citation type="journal article" date="2017" name="Front. Cell. Infect. Microbiol.">
        <title>The Distinct Transcriptional Response of the Midgut of Amblyomma sculptum and Amblyomma aureolatum Ticks to Rickettsia rickettsii Correlates to Their Differences in Susceptibility to Infection.</title>
        <authorList>
            <person name="Martins L.A."/>
            <person name="Galletti M.F.B.M."/>
            <person name="Ribeiro J.M."/>
            <person name="Fujita A."/>
            <person name="Costa F.B."/>
            <person name="Labruna M.B."/>
            <person name="Daffre S."/>
            <person name="Fogaca A.C."/>
        </authorList>
    </citation>
    <scope>NUCLEOTIDE SEQUENCE</scope>
</reference>
<dbReference type="Pfam" id="PF01607">
    <property type="entry name" value="CBM_14"/>
    <property type="match status" value="1"/>
</dbReference>
<organism evidence="9">
    <name type="scientific">Amblyomma aureolatum</name>
    <dbReference type="NCBI Taxonomy" id="187763"/>
    <lineage>
        <taxon>Eukaryota</taxon>
        <taxon>Metazoa</taxon>
        <taxon>Ecdysozoa</taxon>
        <taxon>Arthropoda</taxon>
        <taxon>Chelicerata</taxon>
        <taxon>Arachnida</taxon>
        <taxon>Acari</taxon>
        <taxon>Parasitiformes</taxon>
        <taxon>Ixodida</taxon>
        <taxon>Ixodoidea</taxon>
        <taxon>Ixodidae</taxon>
        <taxon>Amblyomminae</taxon>
        <taxon>Amblyomma</taxon>
    </lineage>
</organism>
<proteinExistence type="evidence at transcript level"/>
<dbReference type="EMBL" id="GFAC01005946">
    <property type="protein sequence ID" value="JAT93242.1"/>
    <property type="molecule type" value="mRNA"/>
</dbReference>
<evidence type="ECO:0000256" key="5">
    <source>
        <dbReference type="ARBA" id="ARBA00023180"/>
    </source>
</evidence>
<evidence type="ECO:0000256" key="7">
    <source>
        <dbReference type="SAM" id="SignalP"/>
    </source>
</evidence>
<protein>
    <submittedName>
        <fullName evidence="9">Putative peritrophin</fullName>
    </submittedName>
</protein>
<feature type="chain" id="PRO_5009115973" evidence="7">
    <location>
        <begin position="23"/>
        <end position="130"/>
    </location>
</feature>
<feature type="signal peptide" evidence="7">
    <location>
        <begin position="1"/>
        <end position="22"/>
    </location>
</feature>
<evidence type="ECO:0000256" key="4">
    <source>
        <dbReference type="ARBA" id="ARBA00023157"/>
    </source>
</evidence>
<name>A0A1E1X1Y7_9ACAR</name>
<evidence type="ECO:0000259" key="8">
    <source>
        <dbReference type="PROSITE" id="PS50940"/>
    </source>
</evidence>
<keyword evidence="4" id="KW-1015">Disulfide bond</keyword>
<dbReference type="PROSITE" id="PS50940">
    <property type="entry name" value="CHIT_BIND_II"/>
    <property type="match status" value="1"/>
</dbReference>
<sequence length="130" mass="12888">MAYLQFLLAVFVMTCVVAMTSAASFAAAPASPGAYVAFGSAPPGSSGAGGAPPASPGAGGAPPAGAPAEESCPETDGMVPLYVPDPDDCTKYTVCSGGFGMKLDCPPGLHFNKVTNHCDFPPLAQCEESA</sequence>
<dbReference type="GO" id="GO:0008061">
    <property type="term" value="F:chitin binding"/>
    <property type="evidence" value="ECO:0007669"/>
    <property type="project" value="UniProtKB-KW"/>
</dbReference>
<dbReference type="InterPro" id="IPR051940">
    <property type="entry name" value="Chitin_bind-dev_reg"/>
</dbReference>
<dbReference type="InterPro" id="IPR002557">
    <property type="entry name" value="Chitin-bd_dom"/>
</dbReference>
<dbReference type="PANTHER" id="PTHR23301:SF0">
    <property type="entry name" value="CHITIN-BINDING TYPE-2 DOMAIN-CONTAINING PROTEIN-RELATED"/>
    <property type="match status" value="1"/>
</dbReference>
<feature type="domain" description="Chitin-binding type-2" evidence="8">
    <location>
        <begin position="69"/>
        <end position="128"/>
    </location>
</feature>
<keyword evidence="2 7" id="KW-0732">Signal</keyword>
<evidence type="ECO:0000256" key="1">
    <source>
        <dbReference type="ARBA" id="ARBA00022669"/>
    </source>
</evidence>
<evidence type="ECO:0000313" key="9">
    <source>
        <dbReference type="EMBL" id="JAT93242.1"/>
    </source>
</evidence>
<dbReference type="InterPro" id="IPR036508">
    <property type="entry name" value="Chitin-bd_dom_sf"/>
</dbReference>
<keyword evidence="1" id="KW-0147">Chitin-binding</keyword>
<accession>A0A1E1X1Y7</accession>
<evidence type="ECO:0000256" key="3">
    <source>
        <dbReference type="ARBA" id="ARBA00022737"/>
    </source>
</evidence>
<feature type="region of interest" description="Disordered" evidence="6">
    <location>
        <begin position="43"/>
        <end position="77"/>
    </location>
</feature>
<dbReference type="SUPFAM" id="SSF57625">
    <property type="entry name" value="Invertebrate chitin-binding proteins"/>
    <property type="match status" value="1"/>
</dbReference>
<evidence type="ECO:0000256" key="6">
    <source>
        <dbReference type="SAM" id="MobiDB-lite"/>
    </source>
</evidence>
<dbReference type="GO" id="GO:0005576">
    <property type="term" value="C:extracellular region"/>
    <property type="evidence" value="ECO:0007669"/>
    <property type="project" value="InterPro"/>
</dbReference>
<dbReference type="SMART" id="SM00494">
    <property type="entry name" value="ChtBD2"/>
    <property type="match status" value="1"/>
</dbReference>
<keyword evidence="5" id="KW-0325">Glycoprotein</keyword>
<evidence type="ECO:0000256" key="2">
    <source>
        <dbReference type="ARBA" id="ARBA00022729"/>
    </source>
</evidence>
<dbReference type="AlphaFoldDB" id="A0A1E1X1Y7"/>
<keyword evidence="3" id="KW-0677">Repeat</keyword>
<dbReference type="Gene3D" id="2.170.140.10">
    <property type="entry name" value="Chitin binding domain"/>
    <property type="match status" value="1"/>
</dbReference>
<dbReference type="PANTHER" id="PTHR23301">
    <property type="entry name" value="CHITIN BINDING PERITROPHIN-A"/>
    <property type="match status" value="1"/>
</dbReference>